<protein>
    <submittedName>
        <fullName evidence="2">Uncharacterized protein</fullName>
    </submittedName>
</protein>
<dbReference type="EMBL" id="KZ454990">
    <property type="protein sequence ID" value="PKI84110.1"/>
    <property type="molecule type" value="Genomic_DNA"/>
</dbReference>
<keyword evidence="3" id="KW-1185">Reference proteome</keyword>
<evidence type="ECO:0000313" key="3">
    <source>
        <dbReference type="Proteomes" id="UP000232875"/>
    </source>
</evidence>
<evidence type="ECO:0000313" key="2">
    <source>
        <dbReference type="EMBL" id="PKI84110.1"/>
    </source>
</evidence>
<reference evidence="2 3" key="1">
    <citation type="submission" date="2017-10" db="EMBL/GenBank/DDBJ databases">
        <title>A novel species of cold-tolerant Malassezia isolated from bats.</title>
        <authorList>
            <person name="Lorch J.M."/>
            <person name="Palmer J.M."/>
            <person name="Vanderwolf K.J."/>
            <person name="Schmidt K.Z."/>
            <person name="Verant M.L."/>
            <person name="Weller T.J."/>
            <person name="Blehert D.S."/>
        </authorList>
    </citation>
    <scope>NUCLEOTIDE SEQUENCE [LARGE SCALE GENOMIC DNA]</scope>
    <source>
        <strain evidence="2 3">NWHC:44797-103</strain>
    </source>
</reference>
<sequence length="75" mass="8723">MTDKQMTFENPEMMRVLQSQTQNLKAKYEQNLENFKRNTGHDNPLAKQPVATNEPNDADTAEKKAQEEIKNFTHD</sequence>
<gene>
    <name evidence="2" type="ORF">MVES_001967</name>
</gene>
<name>A0A2N1JC23_9BASI</name>
<feature type="region of interest" description="Disordered" evidence="1">
    <location>
        <begin position="36"/>
        <end position="75"/>
    </location>
</feature>
<feature type="compositionally biased region" description="Basic and acidic residues" evidence="1">
    <location>
        <begin position="60"/>
        <end position="75"/>
    </location>
</feature>
<dbReference type="Proteomes" id="UP000232875">
    <property type="component" value="Unassembled WGS sequence"/>
</dbReference>
<evidence type="ECO:0000256" key="1">
    <source>
        <dbReference type="SAM" id="MobiDB-lite"/>
    </source>
</evidence>
<accession>A0A2N1JC23</accession>
<proteinExistence type="predicted"/>
<organism evidence="2 3">
    <name type="scientific">Malassezia vespertilionis</name>
    <dbReference type="NCBI Taxonomy" id="2020962"/>
    <lineage>
        <taxon>Eukaryota</taxon>
        <taxon>Fungi</taxon>
        <taxon>Dikarya</taxon>
        <taxon>Basidiomycota</taxon>
        <taxon>Ustilaginomycotina</taxon>
        <taxon>Malasseziomycetes</taxon>
        <taxon>Malasseziales</taxon>
        <taxon>Malasseziaceae</taxon>
        <taxon>Malassezia</taxon>
    </lineage>
</organism>
<dbReference type="AlphaFoldDB" id="A0A2N1JC23"/>
<dbReference type="OrthoDB" id="3358624at2759"/>